<evidence type="ECO:0000313" key="1">
    <source>
        <dbReference type="EMBL" id="AIG26286.1"/>
    </source>
</evidence>
<dbReference type="HOGENOM" id="CLU_942234_0_0_9"/>
<proteinExistence type="predicted"/>
<dbReference type="STRING" id="1042163.BRLA_c019650"/>
<dbReference type="Proteomes" id="UP000005850">
    <property type="component" value="Chromosome"/>
</dbReference>
<gene>
    <name evidence="1" type="ORF">BRLA_c019650</name>
</gene>
<protein>
    <submittedName>
        <fullName evidence="1">Uncharacterized protein</fullName>
    </submittedName>
</protein>
<dbReference type="AlphaFoldDB" id="A0A075R4A4"/>
<dbReference type="KEGG" id="blr:BRLA_c019650"/>
<dbReference type="EMBL" id="CP007806">
    <property type="protein sequence ID" value="AIG26286.1"/>
    <property type="molecule type" value="Genomic_DNA"/>
</dbReference>
<dbReference type="eggNOG" id="COG0515">
    <property type="taxonomic scope" value="Bacteria"/>
</dbReference>
<keyword evidence="2" id="KW-1185">Reference proteome</keyword>
<dbReference type="RefSeq" id="WP_003338609.1">
    <property type="nucleotide sequence ID" value="NZ_CP007806.1"/>
</dbReference>
<name>A0A075R4A4_BRELA</name>
<organism evidence="1 2">
    <name type="scientific">Brevibacillus laterosporus LMG 15441</name>
    <dbReference type="NCBI Taxonomy" id="1042163"/>
    <lineage>
        <taxon>Bacteria</taxon>
        <taxon>Bacillati</taxon>
        <taxon>Bacillota</taxon>
        <taxon>Bacilli</taxon>
        <taxon>Bacillales</taxon>
        <taxon>Paenibacillaceae</taxon>
        <taxon>Brevibacillus</taxon>
    </lineage>
</organism>
<reference evidence="1 2" key="1">
    <citation type="journal article" date="2011" name="J. Bacteriol.">
        <title>Genome sequence of Brevibacillus laterosporus LMG 15441, a pathogen of invertebrates.</title>
        <authorList>
            <person name="Djukic M."/>
            <person name="Poehlein A."/>
            <person name="Thurmer A."/>
            <person name="Daniel R."/>
        </authorList>
    </citation>
    <scope>NUCLEOTIDE SEQUENCE [LARGE SCALE GENOMIC DNA]</scope>
    <source>
        <strain evidence="1 2">LMG 15441</strain>
    </source>
</reference>
<sequence>MEYTNFLKCLALIWVIPKENQDVEVVNPPPIQPIETGKQGAVFELMNSICDNNNIVMKQITGMDSREYLQTKILTTELLLKLIQLLFIFKKISSEQGDPDKKNLYLLPSGQLKVKNVDKSPGRDRTYLYPRKILIGLAAKQATLFLAFMEKMASELYNEWKQSHEMNSLACYMYGGISQKKLQTPEKIANEATHPLLTIHDPALYQQLLGSMVSNIHKEEIEKMLSEKQIETKHDNADLNEQACLEQKEQAPALKKHVSQMNYTFTIQSNNTLKQTYLVPTGKNQKNIVVIFSKR</sequence>
<accession>A0A075R4A4</accession>
<evidence type="ECO:0000313" key="2">
    <source>
        <dbReference type="Proteomes" id="UP000005850"/>
    </source>
</evidence>